<reference evidence="2 3" key="1">
    <citation type="submission" date="2023-05" db="EMBL/GenBank/DDBJ databases">
        <title>Novel species of genus Flectobacillus isolated from stream in China.</title>
        <authorList>
            <person name="Lu H."/>
        </authorList>
    </citation>
    <scope>NUCLEOTIDE SEQUENCE [LARGE SCALE GENOMIC DNA]</scope>
    <source>
        <strain evidence="2 3">KCTC 42575</strain>
    </source>
</reference>
<dbReference type="Gene3D" id="3.30.70.1440">
    <property type="entry name" value="Multidrug efflux transporter AcrB pore domain"/>
    <property type="match status" value="1"/>
</dbReference>
<sequence>MKIAEFSVKNYQFTLVVFLAVLSIGLYSLLNMPRGEDPEFESPQFGVTIIYPGATPNDMEELVVDPFEKRINELDNIQRISTVILDGAAVFQIEYDFEQDPEEKYQEVVREVNAIRKDLPAEILDIRVQKFRPTDVNIYQFALVSENLPYSKLKEYADDLEKQLEKVKPLTNIKSWGFPARKVAVELNLEKMAHDRIPVNQVLGAIQSENVNIPGGSINVSSKKLNVKTSGAYNDLDEIQNTIVYTNGTKIVYLKDIAQVKFAYEDETHITSLNGHRCVFVTACQKQGQNIIAIRKIVEPIVEKYKAQLPPSVDVVKVFDQAESVDNRLTRFAKDFGIAILLVLITLLPLGTRASIVVMISIPLSLAIGLTLLNVFGYTINQLSIVGMIVALGILVDDSIVVVENIERFMRMGIKRKQAAIDATKQIGLAVVGCTVLLCFAFLPIANLPEAAGEFIRSLPMAVMFTVLASMIVSMTIVPFLSSVLLTENHNPEGNVILRGMKKIISATYGRLMDWCLKHPKTTLAGALGVFVGVMMMAKLFLGFSLFPTSEKPMFLVNIETPVGTNMAATTKVVKYVEEKLKKVPEIRNFASNVGRVNPRIYYNTVERGQSENRAQIFVLLEDMETSEKKALIDDLRGNMGAYPNAKIEVKDFEQGPPLEAPIAYRIFGENLDTLRNVAFKIEKILANHPGAIYVNNPLKVQPTDIRVVVNKEKAGLMGVSSAEIDRVVRLGIAGLNVGTYREDGQKDGYNINISIPRTGVQQDLDVFNRLYVNNALGTAIPLKQLVDIKLETSQNQILHFDKERYVTVSTFLKSGYNTAQVNQELIKQLNAFKFPKGFSYRVAGEAENAEKSFGGIGVIVLITVFGMIAILILEFRNFKSTLIVLSVIPLGIVGAILMLLLWGETLSFTAVIGFIALVGIEVKNSLLLVDFTNQLREEGFGLEEAIREAGEVRFVPIVLTSLTAIGGLVPLVVEYSELYSPLALVLIGGIISSTLLARLVTPVMYKLLPPTIIPVKETIQN</sequence>
<feature type="transmembrane region" description="Helical" evidence="1">
    <location>
        <begin position="854"/>
        <end position="876"/>
    </location>
</feature>
<feature type="transmembrane region" description="Helical" evidence="1">
    <location>
        <begin position="980"/>
        <end position="1001"/>
    </location>
</feature>
<keyword evidence="3" id="KW-1185">Reference proteome</keyword>
<comment type="caution">
    <text evidence="2">The sequence shown here is derived from an EMBL/GenBank/DDBJ whole genome shotgun (WGS) entry which is preliminary data.</text>
</comment>
<dbReference type="SUPFAM" id="SSF82693">
    <property type="entry name" value="Multidrug efflux transporter AcrB pore domain, PN1, PN2, PC1 and PC2 subdomains"/>
    <property type="match status" value="3"/>
</dbReference>
<feature type="transmembrane region" description="Helical" evidence="1">
    <location>
        <begin position="427"/>
        <end position="446"/>
    </location>
</feature>
<proteinExistence type="predicted"/>
<organism evidence="2 3">
    <name type="scientific">Flectobacillus roseus</name>
    <dbReference type="NCBI Taxonomy" id="502259"/>
    <lineage>
        <taxon>Bacteria</taxon>
        <taxon>Pseudomonadati</taxon>
        <taxon>Bacteroidota</taxon>
        <taxon>Cytophagia</taxon>
        <taxon>Cytophagales</taxon>
        <taxon>Flectobacillaceae</taxon>
        <taxon>Flectobacillus</taxon>
    </lineage>
</organism>
<feature type="transmembrane region" description="Helical" evidence="1">
    <location>
        <begin position="953"/>
        <end position="974"/>
    </location>
</feature>
<feature type="transmembrane region" description="Helical" evidence="1">
    <location>
        <begin position="458"/>
        <end position="481"/>
    </location>
</feature>
<dbReference type="SUPFAM" id="SSF82866">
    <property type="entry name" value="Multidrug efflux transporter AcrB transmembrane domain"/>
    <property type="match status" value="2"/>
</dbReference>
<keyword evidence="1" id="KW-0472">Membrane</keyword>
<dbReference type="Gene3D" id="1.20.1640.10">
    <property type="entry name" value="Multidrug efflux transporter AcrB transmembrane domain"/>
    <property type="match status" value="2"/>
</dbReference>
<dbReference type="PRINTS" id="PR00702">
    <property type="entry name" value="ACRIFLAVINRP"/>
</dbReference>
<dbReference type="PANTHER" id="PTHR32063">
    <property type="match status" value="1"/>
</dbReference>
<dbReference type="PANTHER" id="PTHR32063:SF24">
    <property type="entry name" value="CATION EFFLUX SYSTEM (ACRB_ACRD_ACRF FAMILY)"/>
    <property type="match status" value="1"/>
</dbReference>
<feature type="transmembrane region" description="Helical" evidence="1">
    <location>
        <begin position="383"/>
        <end position="406"/>
    </location>
</feature>
<dbReference type="Gene3D" id="3.30.2090.10">
    <property type="entry name" value="Multidrug efflux transporter AcrB TolC docking domain, DN and DC subdomains"/>
    <property type="match status" value="2"/>
</dbReference>
<dbReference type="Gene3D" id="3.30.70.1430">
    <property type="entry name" value="Multidrug efflux transporter AcrB pore domain"/>
    <property type="match status" value="2"/>
</dbReference>
<dbReference type="EMBL" id="JASHIF010000019">
    <property type="protein sequence ID" value="MDI9861400.1"/>
    <property type="molecule type" value="Genomic_DNA"/>
</dbReference>
<evidence type="ECO:0000313" key="2">
    <source>
        <dbReference type="EMBL" id="MDI9861400.1"/>
    </source>
</evidence>
<dbReference type="Proteomes" id="UP001236507">
    <property type="component" value="Unassembled WGS sequence"/>
</dbReference>
<dbReference type="Pfam" id="PF00873">
    <property type="entry name" value="ACR_tran"/>
    <property type="match status" value="1"/>
</dbReference>
<dbReference type="InterPro" id="IPR001036">
    <property type="entry name" value="Acrflvin-R"/>
</dbReference>
<feature type="transmembrane region" description="Helical" evidence="1">
    <location>
        <begin position="12"/>
        <end position="30"/>
    </location>
</feature>
<dbReference type="RefSeq" id="WP_283345820.1">
    <property type="nucleotide sequence ID" value="NZ_JASHIF010000019.1"/>
</dbReference>
<dbReference type="Gene3D" id="3.30.70.1320">
    <property type="entry name" value="Multidrug efflux transporter AcrB pore domain like"/>
    <property type="match status" value="1"/>
</dbReference>
<evidence type="ECO:0000256" key="1">
    <source>
        <dbReference type="SAM" id="Phobius"/>
    </source>
</evidence>
<feature type="transmembrane region" description="Helical" evidence="1">
    <location>
        <begin position="523"/>
        <end position="547"/>
    </location>
</feature>
<dbReference type="InterPro" id="IPR027463">
    <property type="entry name" value="AcrB_DN_DC_subdom"/>
</dbReference>
<name>A0ABT6YD05_9BACT</name>
<accession>A0ABT6YD05</accession>
<protein>
    <submittedName>
        <fullName evidence="2">Efflux RND transporter permease subunit</fullName>
    </submittedName>
</protein>
<feature type="transmembrane region" description="Helical" evidence="1">
    <location>
        <begin position="883"/>
        <end position="903"/>
    </location>
</feature>
<dbReference type="SUPFAM" id="SSF82714">
    <property type="entry name" value="Multidrug efflux transporter AcrB TolC docking domain, DN and DC subdomains"/>
    <property type="match status" value="2"/>
</dbReference>
<keyword evidence="1" id="KW-1133">Transmembrane helix</keyword>
<keyword evidence="1" id="KW-0812">Transmembrane</keyword>
<evidence type="ECO:0000313" key="3">
    <source>
        <dbReference type="Proteomes" id="UP001236507"/>
    </source>
</evidence>
<feature type="transmembrane region" description="Helical" evidence="1">
    <location>
        <begin position="332"/>
        <end position="350"/>
    </location>
</feature>
<gene>
    <name evidence="2" type="ORF">QM524_19425</name>
</gene>
<feature type="transmembrane region" description="Helical" evidence="1">
    <location>
        <begin position="357"/>
        <end position="377"/>
    </location>
</feature>
<feature type="transmembrane region" description="Helical" evidence="1">
    <location>
        <begin position="909"/>
        <end position="932"/>
    </location>
</feature>